<evidence type="ECO:0000313" key="3">
    <source>
        <dbReference type="Proteomes" id="UP000182888"/>
    </source>
</evidence>
<dbReference type="AlphaFoldDB" id="A0A0K2VUR6"/>
<dbReference type="GO" id="GO:0003677">
    <property type="term" value="F:DNA binding"/>
    <property type="evidence" value="ECO:0007669"/>
    <property type="project" value="InterPro"/>
</dbReference>
<reference evidence="3" key="1">
    <citation type="submission" date="2014-08" db="EMBL/GenBank/DDBJ databases">
        <authorList>
            <person name="Edwards T."/>
        </authorList>
    </citation>
    <scope>NUCLEOTIDE SEQUENCE [LARGE SCALE GENOMIC DNA]</scope>
</reference>
<accession>A0A0K2VUR6</accession>
<evidence type="ECO:0000313" key="2">
    <source>
        <dbReference type="EMBL" id="CDX54523.1"/>
    </source>
</evidence>
<sequence length="66" mass="7333">MLSFEEIDKRRVAAGLTRKAVYERAGLDGETWRRTAAGKTLPNTRTLTKLETALEALLTELEQANG</sequence>
<dbReference type="InterPro" id="IPR010982">
    <property type="entry name" value="Lambda_DNA-bd_dom_sf"/>
</dbReference>
<dbReference type="Gene3D" id="1.10.260.40">
    <property type="entry name" value="lambda repressor-like DNA-binding domains"/>
    <property type="match status" value="1"/>
</dbReference>
<dbReference type="SUPFAM" id="SSF47413">
    <property type="entry name" value="lambda repressor-like DNA-binding domains"/>
    <property type="match status" value="1"/>
</dbReference>
<feature type="domain" description="HTH cro/C1-type" evidence="1">
    <location>
        <begin position="6"/>
        <end position="61"/>
    </location>
</feature>
<organism evidence="2 3">
    <name type="scientific">Mesorhizobium plurifarium</name>
    <dbReference type="NCBI Taxonomy" id="69974"/>
    <lineage>
        <taxon>Bacteria</taxon>
        <taxon>Pseudomonadati</taxon>
        <taxon>Pseudomonadota</taxon>
        <taxon>Alphaproteobacteria</taxon>
        <taxon>Hyphomicrobiales</taxon>
        <taxon>Phyllobacteriaceae</taxon>
        <taxon>Mesorhizobium</taxon>
    </lineage>
</organism>
<proteinExistence type="predicted"/>
<gene>
    <name evidence="2" type="ORF">MPL1032_190133</name>
</gene>
<dbReference type="SMART" id="SM00530">
    <property type="entry name" value="HTH_XRE"/>
    <property type="match status" value="1"/>
</dbReference>
<protein>
    <recommendedName>
        <fullName evidence="1">HTH cro/C1-type domain-containing protein</fullName>
    </recommendedName>
</protein>
<dbReference type="InterPro" id="IPR001387">
    <property type="entry name" value="Cro/C1-type_HTH"/>
</dbReference>
<evidence type="ECO:0000259" key="1">
    <source>
        <dbReference type="SMART" id="SM00530"/>
    </source>
</evidence>
<name>A0A0K2VUR6_MESPL</name>
<dbReference type="EMBL" id="CCND01000011">
    <property type="protein sequence ID" value="CDX54523.1"/>
    <property type="molecule type" value="Genomic_DNA"/>
</dbReference>
<dbReference type="Proteomes" id="UP000182888">
    <property type="component" value="Unassembled WGS sequence"/>
</dbReference>